<dbReference type="AlphaFoldDB" id="A0A3G1A761"/>
<dbReference type="GO" id="GO:0008821">
    <property type="term" value="F:crossover junction DNA endonuclease activity"/>
    <property type="evidence" value="ECO:0007669"/>
    <property type="project" value="UniProtKB-EC"/>
</dbReference>
<dbReference type="Proteomes" id="UP000266720">
    <property type="component" value="Chromosome"/>
</dbReference>
<dbReference type="Pfam" id="PF01870">
    <property type="entry name" value="Hjc"/>
    <property type="match status" value="1"/>
</dbReference>
<dbReference type="EMBL" id="CP007493">
    <property type="protein sequence ID" value="AJB42816.1"/>
    <property type="molecule type" value="Genomic_DNA"/>
</dbReference>
<gene>
    <name evidence="2" type="ORF">TCARB_1780</name>
</gene>
<proteinExistence type="predicted"/>
<dbReference type="InterPro" id="IPR002732">
    <property type="entry name" value="Hjc"/>
</dbReference>
<name>A0A3G1A761_9CREN</name>
<dbReference type="InterPro" id="IPR011335">
    <property type="entry name" value="Restrct_endonuc-II-like"/>
</dbReference>
<dbReference type="GeneID" id="25407194"/>
<comment type="catalytic activity">
    <reaction evidence="1">
        <text>Endonucleolytic cleavage at a junction such as a reciprocal single-stranded crossover between two homologous DNA duplexes (Holliday junction).</text>
        <dbReference type="EC" id="3.1.21.10"/>
    </reaction>
</comment>
<accession>A0A3G1A761</accession>
<dbReference type="RefSeq" id="WP_052887201.1">
    <property type="nucleotide sequence ID" value="NZ_CP007493.1"/>
</dbReference>
<reference evidence="3" key="1">
    <citation type="book" date="2010" name="EXTREMOPHILES" publisher="0:0-0">
        <title>Complete genome sequences of ten hyperthermophilic archaea reveal their metabolic capabilities and possible ecological roles.</title>
        <editorList>
            <person name="?"/>
        </editorList>
        <authorList>
            <person name="Ravin N.V."/>
            <person name="Mardanov A.V."/>
            <person name="Bonch-Osmolovskaya E.A."/>
            <person name="Skryabin K.G."/>
        </authorList>
    </citation>
    <scope>NUCLEOTIDE SEQUENCE [LARGE SCALE GENOMIC DNA]</scope>
    <source>
        <strain evidence="3">1505</strain>
    </source>
</reference>
<sequence length="151" mass="17239">MKKLQDFASEEEAYKYISHVLSEKGYKVKRIMSGKGKQSPDADIELEKNNEKIAIEVKYFKDAPKFYLGLDEALALLLHGYDKVYLLHVLDTALSDKCENHVSKALAIINLTPIGYMFMIGRGDPKILREALRNPLKMDPHLHESHSQSIH</sequence>
<protein>
    <recommendedName>
        <fullName evidence="4">Restriction endonuclease type IV Mrr domain-containing protein</fullName>
    </recommendedName>
</protein>
<evidence type="ECO:0000313" key="2">
    <source>
        <dbReference type="EMBL" id="AJB42816.1"/>
    </source>
</evidence>
<dbReference type="SUPFAM" id="SSF52980">
    <property type="entry name" value="Restriction endonuclease-like"/>
    <property type="match status" value="1"/>
</dbReference>
<evidence type="ECO:0008006" key="4">
    <source>
        <dbReference type="Google" id="ProtNLM"/>
    </source>
</evidence>
<evidence type="ECO:0000313" key="3">
    <source>
        <dbReference type="Proteomes" id="UP000266720"/>
    </source>
</evidence>
<dbReference type="KEGG" id="tcb:TCARB_1780"/>
<dbReference type="Gene3D" id="3.40.1350.10">
    <property type="match status" value="1"/>
</dbReference>
<organism evidence="2 3">
    <name type="scientific">Thermofilum adornatum 1505</name>
    <dbReference type="NCBI Taxonomy" id="697581"/>
    <lineage>
        <taxon>Archaea</taxon>
        <taxon>Thermoproteota</taxon>
        <taxon>Thermoprotei</taxon>
        <taxon>Thermofilales</taxon>
        <taxon>Thermofilaceae</taxon>
        <taxon>Thermofilum</taxon>
    </lineage>
</organism>
<dbReference type="InterPro" id="IPR011856">
    <property type="entry name" value="tRNA_endonuc-like_dom_sf"/>
</dbReference>
<dbReference type="GO" id="GO:0003676">
    <property type="term" value="F:nucleic acid binding"/>
    <property type="evidence" value="ECO:0007669"/>
    <property type="project" value="InterPro"/>
</dbReference>
<evidence type="ECO:0000256" key="1">
    <source>
        <dbReference type="ARBA" id="ARBA00029354"/>
    </source>
</evidence>